<evidence type="ECO:0000256" key="3">
    <source>
        <dbReference type="SAM" id="Phobius"/>
    </source>
</evidence>
<evidence type="ECO:0000259" key="4">
    <source>
        <dbReference type="Pfam" id="PF10181"/>
    </source>
</evidence>
<dbReference type="OrthoDB" id="6256716at2759"/>
<dbReference type="GO" id="GO:0006506">
    <property type="term" value="P:GPI anchor biosynthetic process"/>
    <property type="evidence" value="ECO:0007669"/>
    <property type="project" value="UniProtKB-UniPathway"/>
</dbReference>
<dbReference type="InterPro" id="IPR044215">
    <property type="entry name" value="PIG-H"/>
</dbReference>
<name>A0A2T0FF05_9ASCO</name>
<evidence type="ECO:0000256" key="2">
    <source>
        <dbReference type="ARBA" id="ARBA00009610"/>
    </source>
</evidence>
<keyword evidence="3" id="KW-0472">Membrane</keyword>
<dbReference type="Pfam" id="PF10181">
    <property type="entry name" value="PIG-H"/>
    <property type="match status" value="1"/>
</dbReference>
<comment type="pathway">
    <text evidence="1">Glycolipid biosynthesis; glycosylphosphatidylinositol-anchor biosynthesis.</text>
</comment>
<keyword evidence="3" id="KW-1133">Transmembrane helix</keyword>
<dbReference type="Proteomes" id="UP000238350">
    <property type="component" value="Unassembled WGS sequence"/>
</dbReference>
<keyword evidence="3" id="KW-0812">Transmembrane</keyword>
<evidence type="ECO:0000313" key="6">
    <source>
        <dbReference type="Proteomes" id="UP000238350"/>
    </source>
</evidence>
<comment type="caution">
    <text evidence="5">The sequence shown here is derived from an EMBL/GenBank/DDBJ whole genome shotgun (WGS) entry which is preliminary data.</text>
</comment>
<reference evidence="5 6" key="1">
    <citation type="submission" date="2017-04" db="EMBL/GenBank/DDBJ databases">
        <title>Genome sequencing of [Candida] sorbophila.</title>
        <authorList>
            <person name="Ahn J.O."/>
        </authorList>
    </citation>
    <scope>NUCLEOTIDE SEQUENCE [LARGE SCALE GENOMIC DNA]</scope>
    <source>
        <strain evidence="5 6">DS02</strain>
    </source>
</reference>
<comment type="similarity">
    <text evidence="2">Belongs to the PIGH family.</text>
</comment>
<dbReference type="GeneID" id="36514947"/>
<dbReference type="RefSeq" id="XP_024663524.1">
    <property type="nucleotide sequence ID" value="XM_024807756.1"/>
</dbReference>
<proteinExistence type="inferred from homology"/>
<dbReference type="GO" id="GO:0000506">
    <property type="term" value="C:glycosylphosphatidylinositol-N-acetylglucosaminyltransferase (GPI-GnT) complex"/>
    <property type="evidence" value="ECO:0007669"/>
    <property type="project" value="InterPro"/>
</dbReference>
<dbReference type="PANTHER" id="PTHR15231:SF1">
    <property type="entry name" value="PHOSPHATIDYLINOSITOL N-ACETYLGLUCOSAMINYLTRANSFERASE SUBUNIT H"/>
    <property type="match status" value="1"/>
</dbReference>
<dbReference type="AlphaFoldDB" id="A0A2T0FF05"/>
<gene>
    <name evidence="5" type="ORF">B9G98_01198</name>
</gene>
<accession>A0A2T0FF05</accession>
<feature type="transmembrane region" description="Helical" evidence="3">
    <location>
        <begin position="20"/>
        <end position="38"/>
    </location>
</feature>
<evidence type="ECO:0000256" key="1">
    <source>
        <dbReference type="ARBA" id="ARBA00004687"/>
    </source>
</evidence>
<protein>
    <recommendedName>
        <fullName evidence="4">Phosphatidylinositol N-acetylglucosaminyltransferase subunit H conserved domain-containing protein</fullName>
    </recommendedName>
</protein>
<sequence length="157" mass="16795">MYSTIQHGLARYAVDGPTNLLIVMAQGALVCISATILVGSSWGWGTVGAGACLGATALLRPVKQESIMAIKGMGLQINSAGHVKGLSDSCVFIPYHDILDILINEVFIGLQVLPVIQIVREDCLVLELAFRSLTPPLRDLEVAWKGLRLALIDDSVI</sequence>
<keyword evidence="6" id="KW-1185">Reference proteome</keyword>
<dbReference type="PANTHER" id="PTHR15231">
    <property type="entry name" value="PHOSPHATIDYLINOSITOL N-ACETYLGLUCOSAMINYLTRANSFERASE SUBUNIT H"/>
    <property type="match status" value="1"/>
</dbReference>
<evidence type="ECO:0000313" key="5">
    <source>
        <dbReference type="EMBL" id="PRT53578.1"/>
    </source>
</evidence>
<dbReference type="EMBL" id="NDIQ01000001">
    <property type="protein sequence ID" value="PRT53578.1"/>
    <property type="molecule type" value="Genomic_DNA"/>
</dbReference>
<organism evidence="5 6">
    <name type="scientific">Wickerhamiella sorbophila</name>
    <dbReference type="NCBI Taxonomy" id="45607"/>
    <lineage>
        <taxon>Eukaryota</taxon>
        <taxon>Fungi</taxon>
        <taxon>Dikarya</taxon>
        <taxon>Ascomycota</taxon>
        <taxon>Saccharomycotina</taxon>
        <taxon>Dipodascomycetes</taxon>
        <taxon>Dipodascales</taxon>
        <taxon>Trichomonascaceae</taxon>
        <taxon>Wickerhamiella</taxon>
    </lineage>
</organism>
<dbReference type="UniPathway" id="UPA00196"/>
<dbReference type="InterPro" id="IPR019328">
    <property type="entry name" value="PIGH-H_dom"/>
</dbReference>
<feature type="domain" description="Phosphatidylinositol N-acetylglucosaminyltransferase subunit H conserved" evidence="4">
    <location>
        <begin position="66"/>
        <end position="122"/>
    </location>
</feature>